<name>A0A4R2BW00_9HYPH</name>
<reference evidence="2 3" key="1">
    <citation type="submission" date="2019-03" db="EMBL/GenBank/DDBJ databases">
        <title>Genomic Encyclopedia of Type Strains, Phase IV (KMG-V): Genome sequencing to study the core and pangenomes of soil and plant-associated prokaryotes.</title>
        <authorList>
            <person name="Whitman W."/>
        </authorList>
    </citation>
    <scope>NUCLEOTIDE SEQUENCE [LARGE SCALE GENOMIC DNA]</scope>
    <source>
        <strain evidence="2 3">23C40</strain>
    </source>
</reference>
<dbReference type="EMBL" id="SLVU01000008">
    <property type="protein sequence ID" value="TCN30184.1"/>
    <property type="molecule type" value="Genomic_DNA"/>
</dbReference>
<dbReference type="AlphaFoldDB" id="A0A4R2BW00"/>
<sequence length="254" mass="27783">MTADVVVFLGPTLSVADARQHLDALYLPPAGGGDIARAVIDHAPSAIALIDGVFAQSPAVRHKEILWAMSRGVRVFGASSMGAIRAAELAAFGMVGHGMIFRWYRRTALGDDGDVAVPMAPAELGSHALGEALIDIRLTLRRAERGRVIGQHLRRLLERLARSIHYSERTYESLFLAAQEDVSGPELDRLKLWLPNERRSQKRLDAVSLLRRLSSSRGDLAKAQGIDAFELTEAFAYDMDYYNLSDALLCGSPC</sequence>
<gene>
    <name evidence="2" type="ORF">EV184_10855</name>
</gene>
<dbReference type="Pfam" id="PF07812">
    <property type="entry name" value="TfuA"/>
    <property type="match status" value="1"/>
</dbReference>
<accession>A0A4R2BW00</accession>
<organism evidence="2 3">
    <name type="scientific">Sinorhizobium americanum</name>
    <dbReference type="NCBI Taxonomy" id="194963"/>
    <lineage>
        <taxon>Bacteria</taxon>
        <taxon>Pseudomonadati</taxon>
        <taxon>Pseudomonadota</taxon>
        <taxon>Alphaproteobacteria</taxon>
        <taxon>Hyphomicrobiales</taxon>
        <taxon>Rhizobiaceae</taxon>
        <taxon>Sinorhizobium/Ensifer group</taxon>
        <taxon>Sinorhizobium</taxon>
    </lineage>
</organism>
<comment type="caution">
    <text evidence="2">The sequence shown here is derived from an EMBL/GenBank/DDBJ whole genome shotgun (WGS) entry which is preliminary data.</text>
</comment>
<proteinExistence type="predicted"/>
<evidence type="ECO:0000313" key="3">
    <source>
        <dbReference type="Proteomes" id="UP000295043"/>
    </source>
</evidence>
<feature type="domain" description="TfuA-like core" evidence="1">
    <location>
        <begin position="51"/>
        <end position="170"/>
    </location>
</feature>
<dbReference type="InterPro" id="IPR012924">
    <property type="entry name" value="TfuA_core"/>
</dbReference>
<protein>
    <recommendedName>
        <fullName evidence="1">TfuA-like core domain-containing protein</fullName>
    </recommendedName>
</protein>
<evidence type="ECO:0000259" key="1">
    <source>
        <dbReference type="Pfam" id="PF07812"/>
    </source>
</evidence>
<evidence type="ECO:0000313" key="2">
    <source>
        <dbReference type="EMBL" id="TCN30184.1"/>
    </source>
</evidence>
<dbReference type="RefSeq" id="WP_132075592.1">
    <property type="nucleotide sequence ID" value="NZ_SLVU01000008.1"/>
</dbReference>
<dbReference type="Proteomes" id="UP000295043">
    <property type="component" value="Unassembled WGS sequence"/>
</dbReference>